<sequence>MINIVRYKQKKTRSTSKKQIEAIHLRKVDFDSIDAVYAAYEHFFCSLCFWDLC</sequence>
<reference evidence="1 2" key="1">
    <citation type="submission" date="2012-04" db="EMBL/GenBank/DDBJ databases">
        <authorList>
            <person name="Weinstock G."/>
            <person name="Sodergren E."/>
            <person name="Lobos E.A."/>
            <person name="Fulton L."/>
            <person name="Fulton R."/>
            <person name="Courtney L."/>
            <person name="Fronick C."/>
            <person name="O'Laughlin M."/>
            <person name="Godfrey J."/>
            <person name="Wilson R.M."/>
            <person name="Miner T."/>
            <person name="Farmer C."/>
            <person name="Delehaunty K."/>
            <person name="Cordes M."/>
            <person name="Minx P."/>
            <person name="Tomlinson C."/>
            <person name="Chen J."/>
            <person name="Wollam A."/>
            <person name="Pepin K.H."/>
            <person name="Bhonagiri V."/>
            <person name="Zhang X."/>
            <person name="Suruliraj S."/>
            <person name="Warren W."/>
            <person name="Mitreva M."/>
            <person name="Mardis E.R."/>
            <person name="Wilson R.K."/>
        </authorList>
    </citation>
    <scope>NUCLEOTIDE SEQUENCE [LARGE SCALE GENOMIC DNA]</scope>
    <source>
        <strain evidence="1 2">505</strain>
    </source>
</reference>
<dbReference type="AlphaFoldDB" id="J7CTF1"/>
<proteinExistence type="predicted"/>
<gene>
    <name evidence="1" type="ORF">HMPREF1348_02360</name>
</gene>
<accession>J7CTF1</accession>
<comment type="caution">
    <text evidence="1">The sequence shown here is derived from an EMBL/GenBank/DDBJ whole genome shotgun (WGS) entry which is preliminary data.</text>
</comment>
<evidence type="ECO:0000313" key="2">
    <source>
        <dbReference type="Proteomes" id="UP000006403"/>
    </source>
</evidence>
<name>J7CTF1_ENTFC</name>
<evidence type="ECO:0000313" key="1">
    <source>
        <dbReference type="EMBL" id="EJY43602.1"/>
    </source>
</evidence>
<protein>
    <submittedName>
        <fullName evidence="1">Uncharacterized protein</fullName>
    </submittedName>
</protein>
<organism evidence="1 2">
    <name type="scientific">Enterococcus faecium 505</name>
    <dbReference type="NCBI Taxonomy" id="1134806"/>
    <lineage>
        <taxon>Bacteria</taxon>
        <taxon>Bacillati</taxon>
        <taxon>Bacillota</taxon>
        <taxon>Bacilli</taxon>
        <taxon>Lactobacillales</taxon>
        <taxon>Enterococcaceae</taxon>
        <taxon>Enterococcus</taxon>
    </lineage>
</organism>
<dbReference type="EMBL" id="AMBL01000079">
    <property type="protein sequence ID" value="EJY43602.1"/>
    <property type="molecule type" value="Genomic_DNA"/>
</dbReference>
<dbReference type="HOGENOM" id="CLU_3061349_0_0_9"/>
<dbReference type="Proteomes" id="UP000006403">
    <property type="component" value="Unassembled WGS sequence"/>
</dbReference>